<gene>
    <name evidence="1" type="ORF">PIB30_108913</name>
</gene>
<keyword evidence="2" id="KW-1185">Reference proteome</keyword>
<proteinExistence type="predicted"/>
<dbReference type="Proteomes" id="UP001341840">
    <property type="component" value="Unassembled WGS sequence"/>
</dbReference>
<sequence length="90" mass="9795">FQPNCLLPINERSPTKHPPVDLRLPVLASASKIDDASSPICRFLTADCRSRCRCSSSSTVIAYLFFSGANTASSSPPPPLLLLRFRLCVC</sequence>
<organism evidence="1 2">
    <name type="scientific">Stylosanthes scabra</name>
    <dbReference type="NCBI Taxonomy" id="79078"/>
    <lineage>
        <taxon>Eukaryota</taxon>
        <taxon>Viridiplantae</taxon>
        <taxon>Streptophyta</taxon>
        <taxon>Embryophyta</taxon>
        <taxon>Tracheophyta</taxon>
        <taxon>Spermatophyta</taxon>
        <taxon>Magnoliopsida</taxon>
        <taxon>eudicotyledons</taxon>
        <taxon>Gunneridae</taxon>
        <taxon>Pentapetalae</taxon>
        <taxon>rosids</taxon>
        <taxon>fabids</taxon>
        <taxon>Fabales</taxon>
        <taxon>Fabaceae</taxon>
        <taxon>Papilionoideae</taxon>
        <taxon>50 kb inversion clade</taxon>
        <taxon>dalbergioids sensu lato</taxon>
        <taxon>Dalbergieae</taxon>
        <taxon>Pterocarpus clade</taxon>
        <taxon>Stylosanthes</taxon>
    </lineage>
</organism>
<feature type="non-terminal residue" evidence="1">
    <location>
        <position position="90"/>
    </location>
</feature>
<name>A0ABU6YYE9_9FABA</name>
<reference evidence="1 2" key="1">
    <citation type="journal article" date="2023" name="Plants (Basel)">
        <title>Bridging the Gap: Combining Genomics and Transcriptomics Approaches to Understand Stylosanthes scabra, an Orphan Legume from the Brazilian Caatinga.</title>
        <authorList>
            <person name="Ferreira-Neto J.R.C."/>
            <person name="da Silva M.D."/>
            <person name="Binneck E."/>
            <person name="de Melo N.F."/>
            <person name="da Silva R.H."/>
            <person name="de Melo A.L.T.M."/>
            <person name="Pandolfi V."/>
            <person name="Bustamante F.O."/>
            <person name="Brasileiro-Vidal A.C."/>
            <person name="Benko-Iseppon A.M."/>
        </authorList>
    </citation>
    <scope>NUCLEOTIDE SEQUENCE [LARGE SCALE GENOMIC DNA]</scope>
    <source>
        <tissue evidence="1">Leaves</tissue>
    </source>
</reference>
<protein>
    <submittedName>
        <fullName evidence="1">Uncharacterized protein</fullName>
    </submittedName>
</protein>
<comment type="caution">
    <text evidence="1">The sequence shown here is derived from an EMBL/GenBank/DDBJ whole genome shotgun (WGS) entry which is preliminary data.</text>
</comment>
<evidence type="ECO:0000313" key="1">
    <source>
        <dbReference type="EMBL" id="MED6214989.1"/>
    </source>
</evidence>
<evidence type="ECO:0000313" key="2">
    <source>
        <dbReference type="Proteomes" id="UP001341840"/>
    </source>
</evidence>
<feature type="non-terminal residue" evidence="1">
    <location>
        <position position="1"/>
    </location>
</feature>
<dbReference type="EMBL" id="JASCZI010246946">
    <property type="protein sequence ID" value="MED6214989.1"/>
    <property type="molecule type" value="Genomic_DNA"/>
</dbReference>
<accession>A0ABU6YYE9</accession>